<sequence>MPLRRAVVSLLALAARAAGARGPAARGAATCYAKRYPDLKRKFCNADGACHLRQAKAHFREHGRREGRRFGCDDEMNGTAPARVVDGIDEARWCARHATLPRGGFCPKAGYAGLDRGLAPALAEYFVARRRGARPATVGDFGAGRGWYSAYLNKVEGLAAAPYDYGARPGTAVRPFDISRPLNGTVPVFDAVLCLEVGEHVPARFEDVIFDNIATHAHDAVVLSWAAPGQPGLGHVNTLPEARVVAQMAARGWARDKRASARLRAAASFPHFRAHVLAFSRAPWPPEPRGKPRGCPAPASPHSVVVLARVLYEQPFLAGFVDWYAARGVECVLLVRDGLDDAGDVAALPPVAVQRAASRGVHAGAIIQATLADVRATGYAWMLVADADEYLALHPRFDRSLPRFIEMQAARVPHLAAIQFSWAAAEALGAACPARAPFDAFFANAHVKTLARVDRVDRWNNPHAPVLRLREADCPGLPRECPVVLSGGRAVAATRGRRRGSAAEYGLPFFTAAPPRATGCTSLACPAASGPEPGPAPAAAYSDAALAHVHVRSTTNVLVKACGAAPDRTQRRRTVANATGLRAAALARGPLDLGKFVRDAGLKGRQMLGEHGCLPAILASQGCTGDVRAPVDLAHLDWGPGGWTFCDAARERAIAEGVVARCLGVAADAVPRLAGAVAAAVREATRPPAPTRTAGKAKTGFWPNLLGLGLIT</sequence>
<protein>
    <recommendedName>
        <fullName evidence="4">Glycosyltransferase family 92 protein</fullName>
    </recommendedName>
</protein>
<keyword evidence="1" id="KW-0732">Signal</keyword>
<dbReference type="AlphaFoldDB" id="A0A8J2SRV5"/>
<accession>A0A8J2SRV5</accession>
<evidence type="ECO:0000313" key="2">
    <source>
        <dbReference type="EMBL" id="CAH0372462.1"/>
    </source>
</evidence>
<evidence type="ECO:0000256" key="1">
    <source>
        <dbReference type="SAM" id="SignalP"/>
    </source>
</evidence>
<organism evidence="2 3">
    <name type="scientific">Pelagomonas calceolata</name>
    <dbReference type="NCBI Taxonomy" id="35677"/>
    <lineage>
        <taxon>Eukaryota</taxon>
        <taxon>Sar</taxon>
        <taxon>Stramenopiles</taxon>
        <taxon>Ochrophyta</taxon>
        <taxon>Pelagophyceae</taxon>
        <taxon>Pelagomonadales</taxon>
        <taxon>Pelagomonadaceae</taxon>
        <taxon>Pelagomonas</taxon>
    </lineage>
</organism>
<gene>
    <name evidence="2" type="ORF">PECAL_3P24610</name>
</gene>
<keyword evidence="3" id="KW-1185">Reference proteome</keyword>
<feature type="signal peptide" evidence="1">
    <location>
        <begin position="1"/>
        <end position="19"/>
    </location>
</feature>
<proteinExistence type="predicted"/>
<evidence type="ECO:0008006" key="4">
    <source>
        <dbReference type="Google" id="ProtNLM"/>
    </source>
</evidence>
<dbReference type="OrthoDB" id="406773at2759"/>
<dbReference type="EMBL" id="CAKKNE010000003">
    <property type="protein sequence ID" value="CAH0372462.1"/>
    <property type="molecule type" value="Genomic_DNA"/>
</dbReference>
<feature type="chain" id="PRO_5035214473" description="Glycosyltransferase family 92 protein" evidence="1">
    <location>
        <begin position="20"/>
        <end position="712"/>
    </location>
</feature>
<name>A0A8J2SRV5_9STRA</name>
<comment type="caution">
    <text evidence="2">The sequence shown here is derived from an EMBL/GenBank/DDBJ whole genome shotgun (WGS) entry which is preliminary data.</text>
</comment>
<dbReference type="Proteomes" id="UP000789595">
    <property type="component" value="Unassembled WGS sequence"/>
</dbReference>
<evidence type="ECO:0000313" key="3">
    <source>
        <dbReference type="Proteomes" id="UP000789595"/>
    </source>
</evidence>
<reference evidence="2" key="1">
    <citation type="submission" date="2021-11" db="EMBL/GenBank/DDBJ databases">
        <authorList>
            <consortium name="Genoscope - CEA"/>
            <person name="William W."/>
        </authorList>
    </citation>
    <scope>NUCLEOTIDE SEQUENCE</scope>
</reference>